<evidence type="ECO:0000313" key="2">
    <source>
        <dbReference type="Proteomes" id="UP000283786"/>
    </source>
</evidence>
<organism evidence="1 2">
    <name type="scientific">Pseudooceanicola algae</name>
    <dbReference type="NCBI Taxonomy" id="1537215"/>
    <lineage>
        <taxon>Bacteria</taxon>
        <taxon>Pseudomonadati</taxon>
        <taxon>Pseudomonadota</taxon>
        <taxon>Alphaproteobacteria</taxon>
        <taxon>Rhodobacterales</taxon>
        <taxon>Paracoccaceae</taxon>
        <taxon>Pseudooceanicola</taxon>
    </lineage>
</organism>
<dbReference type="Proteomes" id="UP000283786">
    <property type="component" value="Chromosome"/>
</dbReference>
<keyword evidence="2" id="KW-1185">Reference proteome</keyword>
<dbReference type="AlphaFoldDB" id="A0A418SG56"/>
<dbReference type="KEGG" id="palw:PSAL_028640"/>
<sequence length="478" mass="49643">MTNITAGEAPEGARVPGPGSLRMDRVIGLILAAVVLSVVLRSFTGWDWSDAVAKGGTVLAVALLSLRARWGRRVFVLIGLALAVYVVALAEDAGAVIGTALSQASFITAFFCALATLRHTAEISAPITRAAIYLAQQPPGRRYSALVLGAQVFALVLNYGSISLLGGMAQTSAVKESDPLIREIRTRRMLLAVHRGFAASLVWSPLSFAMVISTSVIAGASWAAVLPVAMASAAIQTGIGWALDRFFKPKVDPSRVPAYQRRDSPAALLPVLWMMLLVAVPVYAIHLVSGVSAALSVLAVVPVVAALWLVAEAPRRTGGRQLRQHGGAFLFQELPGFGGEIILLAMAGFLGSAAGAMLAPALSASGIDLGSLPVWILLLVPIWIIPLGGQFGMNPILFVSLFGPLLPDPATLGIAPAAMVIALTAGWSIAAVTSPFTASVMLIARLGGVTPSAVCFRWNGVFALAVGLALSLLVLAIA</sequence>
<protein>
    <recommendedName>
        <fullName evidence="3">Citrate transporter</fullName>
    </recommendedName>
</protein>
<name>A0A418SG56_9RHOB</name>
<gene>
    <name evidence="1" type="ORF">PSAL_028640</name>
</gene>
<dbReference type="EMBL" id="CP060436">
    <property type="protein sequence ID" value="QPM91609.1"/>
    <property type="molecule type" value="Genomic_DNA"/>
</dbReference>
<dbReference type="OrthoDB" id="7832851at2"/>
<evidence type="ECO:0008006" key="3">
    <source>
        <dbReference type="Google" id="ProtNLM"/>
    </source>
</evidence>
<dbReference type="RefSeq" id="WP_147407629.1">
    <property type="nucleotide sequence ID" value="NZ_CP060436.1"/>
</dbReference>
<evidence type="ECO:0000313" key="1">
    <source>
        <dbReference type="EMBL" id="QPM91609.1"/>
    </source>
</evidence>
<reference evidence="1 2" key="1">
    <citation type="submission" date="2020-08" db="EMBL/GenBank/DDBJ databases">
        <title>Genome sequence of Rhodobacteraceae bacterium Lw-13e.</title>
        <authorList>
            <person name="Poehlein A."/>
            <person name="Wolter L."/>
            <person name="Daniel R."/>
            <person name="Brinkhoff T."/>
        </authorList>
    </citation>
    <scope>NUCLEOTIDE SEQUENCE [LARGE SCALE GENOMIC DNA]</scope>
    <source>
        <strain evidence="1 2">Lw-13e</strain>
    </source>
</reference>
<accession>A0A418SG56</accession>
<proteinExistence type="predicted"/>